<feature type="domain" description="Yip1" evidence="6">
    <location>
        <begin position="14"/>
        <end position="181"/>
    </location>
</feature>
<dbReference type="EMBL" id="JARESE010000044">
    <property type="protein sequence ID" value="MDE8652734.1"/>
    <property type="molecule type" value="Genomic_DNA"/>
</dbReference>
<evidence type="ECO:0000256" key="4">
    <source>
        <dbReference type="ARBA" id="ARBA00023136"/>
    </source>
</evidence>
<dbReference type="Proteomes" id="UP001216253">
    <property type="component" value="Unassembled WGS sequence"/>
</dbReference>
<gene>
    <name evidence="7" type="ORF">PYV00_13590</name>
</gene>
<feature type="transmembrane region" description="Helical" evidence="5">
    <location>
        <begin position="76"/>
        <end position="101"/>
    </location>
</feature>
<keyword evidence="3 5" id="KW-1133">Transmembrane helix</keyword>
<dbReference type="Pfam" id="PF04893">
    <property type="entry name" value="Yip1"/>
    <property type="match status" value="1"/>
</dbReference>
<protein>
    <submittedName>
        <fullName evidence="7">Yip1 family protein</fullName>
    </submittedName>
</protein>
<feature type="transmembrane region" description="Helical" evidence="5">
    <location>
        <begin position="40"/>
        <end position="64"/>
    </location>
</feature>
<name>A0ABT5WRR3_9SPHN</name>
<evidence type="ECO:0000256" key="5">
    <source>
        <dbReference type="SAM" id="Phobius"/>
    </source>
</evidence>
<evidence type="ECO:0000259" key="6">
    <source>
        <dbReference type="Pfam" id="PF04893"/>
    </source>
</evidence>
<organism evidence="7 8">
    <name type="scientific">Novosphingobium album</name>
    <name type="common">ex Liu et al. 2023</name>
    <dbReference type="NCBI Taxonomy" id="3031130"/>
    <lineage>
        <taxon>Bacteria</taxon>
        <taxon>Pseudomonadati</taxon>
        <taxon>Pseudomonadota</taxon>
        <taxon>Alphaproteobacteria</taxon>
        <taxon>Sphingomonadales</taxon>
        <taxon>Sphingomonadaceae</taxon>
        <taxon>Novosphingobium</taxon>
    </lineage>
</organism>
<evidence type="ECO:0000313" key="7">
    <source>
        <dbReference type="EMBL" id="MDE8652734.1"/>
    </source>
</evidence>
<comment type="caution">
    <text evidence="7">The sequence shown here is derived from an EMBL/GenBank/DDBJ whole genome shotgun (WGS) entry which is preliminary data.</text>
</comment>
<evidence type="ECO:0000256" key="3">
    <source>
        <dbReference type="ARBA" id="ARBA00022989"/>
    </source>
</evidence>
<evidence type="ECO:0000256" key="1">
    <source>
        <dbReference type="ARBA" id="ARBA00004141"/>
    </source>
</evidence>
<accession>A0ABT5WRR3</accession>
<evidence type="ECO:0000256" key="2">
    <source>
        <dbReference type="ARBA" id="ARBA00022692"/>
    </source>
</evidence>
<keyword evidence="8" id="KW-1185">Reference proteome</keyword>
<comment type="subcellular location">
    <subcellularLocation>
        <location evidence="1">Membrane</location>
        <topology evidence="1">Multi-pass membrane protein</topology>
    </subcellularLocation>
</comment>
<dbReference type="InterPro" id="IPR006977">
    <property type="entry name" value="Yip1_dom"/>
</dbReference>
<reference evidence="7 8" key="1">
    <citation type="submission" date="2023-03" db="EMBL/GenBank/DDBJ databases">
        <title>NovoSphingobium album sp. nov. isolated from polycyclic aromatic hydrocarbons- and heavy-metal polluted soil.</title>
        <authorList>
            <person name="Liu Z."/>
            <person name="Wang K."/>
        </authorList>
    </citation>
    <scope>NUCLEOTIDE SEQUENCE [LARGE SCALE GENOMIC DNA]</scope>
    <source>
        <strain evidence="7 8">H3SJ31-1</strain>
    </source>
</reference>
<feature type="transmembrane region" description="Helical" evidence="5">
    <location>
        <begin position="165"/>
        <end position="196"/>
    </location>
</feature>
<sequence>MTGGGNPLVERAKAIILKPKEEWPRIADETRTQGDIFKGYVLPLAAIGPVASFIGAQVFGYGGFGFHFRPSLTSSLASAVIGFVLTVAGVFVLALIADWLAPKFEGTSNKLNAFKLVAYGATASFLAGIFGLIPALGVFGLLGLYSIYLFYTGAPVLMKVPEAKAAGYVAVTMVCAIVLAIVVAPITALITGALFAGPALISSADSTDQGTVSVPGVGSIDVGEVEKMSKRMEDAANGKTKPVEAASLQGLLPDALGAYKRTAVETTGAGNLGSSAQGTYTAGDHSFTLKVTDMHGLGAIAGMGAAMGVEQSREDADGYEKTATVDGQMQTESWSKSGSRGKFGRMVADRFLVEADGNANNIDELKAAVAAIDPDDLEDLAG</sequence>
<keyword evidence="4 5" id="KW-0472">Membrane</keyword>
<proteinExistence type="predicted"/>
<evidence type="ECO:0000313" key="8">
    <source>
        <dbReference type="Proteomes" id="UP001216253"/>
    </source>
</evidence>
<keyword evidence="2 5" id="KW-0812">Transmembrane</keyword>